<evidence type="ECO:0000313" key="15">
    <source>
        <dbReference type="Proteomes" id="UP000554286"/>
    </source>
</evidence>
<evidence type="ECO:0000259" key="11">
    <source>
        <dbReference type="PROSITE" id="PS50109"/>
    </source>
</evidence>
<evidence type="ECO:0000256" key="6">
    <source>
        <dbReference type="ARBA" id="ARBA00022679"/>
    </source>
</evidence>
<evidence type="ECO:0000256" key="8">
    <source>
        <dbReference type="ARBA" id="ARBA00022777"/>
    </source>
</evidence>
<dbReference type="Pfam" id="PF00512">
    <property type="entry name" value="HisKA"/>
    <property type="match status" value="1"/>
</dbReference>
<keyword evidence="7" id="KW-0812">Transmembrane</keyword>
<evidence type="ECO:0000256" key="7">
    <source>
        <dbReference type="ARBA" id="ARBA00022692"/>
    </source>
</evidence>
<dbReference type="InterPro" id="IPR003661">
    <property type="entry name" value="HisK_dim/P_dom"/>
</dbReference>
<dbReference type="PRINTS" id="PR00344">
    <property type="entry name" value="BCTRLSENSOR"/>
</dbReference>
<dbReference type="SMART" id="SM00387">
    <property type="entry name" value="HATPase_c"/>
    <property type="match status" value="1"/>
</dbReference>
<dbReference type="InterPro" id="IPR003660">
    <property type="entry name" value="HAMP_dom"/>
</dbReference>
<dbReference type="InterPro" id="IPR050351">
    <property type="entry name" value="BphY/WalK/GraS-like"/>
</dbReference>
<accession>A0A7W6W9X0</accession>
<dbReference type="Proteomes" id="UP000554286">
    <property type="component" value="Unassembled WGS sequence"/>
</dbReference>
<keyword evidence="10" id="KW-0472">Membrane</keyword>
<dbReference type="SMART" id="SM00388">
    <property type="entry name" value="HisKA"/>
    <property type="match status" value="1"/>
</dbReference>
<dbReference type="Pfam" id="PF02743">
    <property type="entry name" value="dCache_1"/>
    <property type="match status" value="1"/>
</dbReference>
<dbReference type="InterPro" id="IPR036097">
    <property type="entry name" value="HisK_dim/P_sf"/>
</dbReference>
<gene>
    <name evidence="14" type="ORF">GGD89_001884</name>
</gene>
<dbReference type="GO" id="GO:0007234">
    <property type="term" value="P:osmosensory signaling via phosphorelay pathway"/>
    <property type="evidence" value="ECO:0007669"/>
    <property type="project" value="TreeGrafter"/>
</dbReference>
<dbReference type="InterPro" id="IPR003594">
    <property type="entry name" value="HATPase_dom"/>
</dbReference>
<sequence length="826" mass="88992">MKRHSLRTIFVLSAILVILVTSGTAGYISHVNATGAVREVSRSLHREVSTRIVDHLHGFLSLPHLILEQNARLIASGSLPSTDQGALQAFFLSQAAVPTEMTSLYFGNTEGGLAGAGHEGRRVSFYTTGTQGFVAGPFTKTAVDPAGNSRGELVALPGYDARERPWYRAALARDGGAWGDIYLLFTGHDLALAPSRAVRDADGRLLGVVGADIFVSHVGRFLTDLHVDVPGLTYIMDRAGLLVASSSGEAPFRVDARDRPTDRLAAADSARPLVAESARLILSGALPTSDVARVPLAGQRYAIDVTPFEDARGLSWLITTVVPVAPYEAPLAAANLRTVMLITLAVALMAGLAAILIRRVLAPLAEVAASAEAVGRGDLTRTLPEGRRNEIGAVARAFNGMVTRLHDAQAQQARRIADLREAEARFRNLFNSVEVAICTQDFTDMMAHLGRLRADGVRDLRAHLRAHPGLIWDLAAQVRVVACNAATRRLFGFMPGEADTPSLDTCFTAETIDVFADEVCAIWAGESQFRGEMSVRTVDGQDRIILFSLPIPDTPEDGRGVPVSLVDLTDRKRAEEALRRKNAALLRSNAELESFAHVAAHDLREPLRTMASYATLLRRRVTDRLTAEERDFLGYLHEGALRMDALISDLLDFARVGRNPKPLVPVPLAEVVEDAVADLRANIDLSGAVLDVAADLPMVRGDAEELVRVFTNLIGNAVKYRRPDQPLRVEIGADPGPQATGEAAGSPARWEVFVRDNGIGLAPGHGYEDRIFGLFQRLHARDAHGGGTGIGLSICKKVVEHHGGSIWAESPGENQGCTIRFTLLAA</sequence>
<proteinExistence type="predicted"/>
<dbReference type="CDD" id="cd12913">
    <property type="entry name" value="PDC1_MCP_like"/>
    <property type="match status" value="1"/>
</dbReference>
<keyword evidence="15" id="KW-1185">Reference proteome</keyword>
<feature type="domain" description="Histidine kinase" evidence="11">
    <location>
        <begin position="598"/>
        <end position="826"/>
    </location>
</feature>
<evidence type="ECO:0000256" key="1">
    <source>
        <dbReference type="ARBA" id="ARBA00000085"/>
    </source>
</evidence>
<dbReference type="InterPro" id="IPR004358">
    <property type="entry name" value="Sig_transdc_His_kin-like_C"/>
</dbReference>
<evidence type="ECO:0000256" key="3">
    <source>
        <dbReference type="ARBA" id="ARBA00012438"/>
    </source>
</evidence>
<comment type="subcellular location">
    <subcellularLocation>
        <location evidence="2">Cell membrane</location>
        <topology evidence="2">Multi-pass membrane protein</topology>
    </subcellularLocation>
</comment>
<evidence type="ECO:0000256" key="2">
    <source>
        <dbReference type="ARBA" id="ARBA00004651"/>
    </source>
</evidence>
<protein>
    <recommendedName>
        <fullName evidence="3">histidine kinase</fullName>
        <ecNumber evidence="3">2.7.13.3</ecNumber>
    </recommendedName>
</protein>
<keyword evidence="8 14" id="KW-0418">Kinase</keyword>
<dbReference type="GO" id="GO:0000156">
    <property type="term" value="F:phosphorelay response regulator activity"/>
    <property type="evidence" value="ECO:0007669"/>
    <property type="project" value="TreeGrafter"/>
</dbReference>
<comment type="caution">
    <text evidence="14">The sequence shown here is derived from an EMBL/GenBank/DDBJ whole genome shotgun (WGS) entry which is preliminary data.</text>
</comment>
<dbReference type="InterPro" id="IPR035965">
    <property type="entry name" value="PAS-like_dom_sf"/>
</dbReference>
<dbReference type="Pfam" id="PF00672">
    <property type="entry name" value="HAMP"/>
    <property type="match status" value="1"/>
</dbReference>
<name>A0A7W6W9X0_9PROT</name>
<dbReference type="CDD" id="cd06225">
    <property type="entry name" value="HAMP"/>
    <property type="match status" value="1"/>
</dbReference>
<dbReference type="InterPro" id="IPR000700">
    <property type="entry name" value="PAS-assoc_C"/>
</dbReference>
<evidence type="ECO:0000259" key="13">
    <source>
        <dbReference type="PROSITE" id="PS50885"/>
    </source>
</evidence>
<dbReference type="CDD" id="cd00082">
    <property type="entry name" value="HisKA"/>
    <property type="match status" value="1"/>
</dbReference>
<dbReference type="PROSITE" id="PS50113">
    <property type="entry name" value="PAC"/>
    <property type="match status" value="1"/>
</dbReference>
<dbReference type="SUPFAM" id="SSF158472">
    <property type="entry name" value="HAMP domain-like"/>
    <property type="match status" value="1"/>
</dbReference>
<dbReference type="AlphaFoldDB" id="A0A7W6W9X0"/>
<evidence type="ECO:0000256" key="10">
    <source>
        <dbReference type="ARBA" id="ARBA00023136"/>
    </source>
</evidence>
<keyword evidence="5" id="KW-0597">Phosphoprotein</keyword>
<comment type="catalytic activity">
    <reaction evidence="1">
        <text>ATP + protein L-histidine = ADP + protein N-phospho-L-histidine.</text>
        <dbReference type="EC" id="2.7.13.3"/>
    </reaction>
</comment>
<evidence type="ECO:0000313" key="14">
    <source>
        <dbReference type="EMBL" id="MBB4266253.1"/>
    </source>
</evidence>
<reference evidence="14 15" key="1">
    <citation type="submission" date="2020-08" db="EMBL/GenBank/DDBJ databases">
        <title>Genome sequencing of Purple Non-Sulfur Bacteria from various extreme environments.</title>
        <authorList>
            <person name="Mayer M."/>
        </authorList>
    </citation>
    <scope>NUCLEOTIDE SEQUENCE [LARGE SCALE GENOMIC DNA]</scope>
    <source>
        <strain evidence="14 15">JA131</strain>
    </source>
</reference>
<dbReference type="PROSITE" id="PS50109">
    <property type="entry name" value="HIS_KIN"/>
    <property type="match status" value="1"/>
</dbReference>
<dbReference type="Gene3D" id="3.30.565.10">
    <property type="entry name" value="Histidine kinase-like ATPase, C-terminal domain"/>
    <property type="match status" value="1"/>
</dbReference>
<evidence type="ECO:0000256" key="5">
    <source>
        <dbReference type="ARBA" id="ARBA00022553"/>
    </source>
</evidence>
<feature type="domain" description="PAC" evidence="12">
    <location>
        <begin position="529"/>
        <end position="580"/>
    </location>
</feature>
<dbReference type="GO" id="GO:0005886">
    <property type="term" value="C:plasma membrane"/>
    <property type="evidence" value="ECO:0007669"/>
    <property type="project" value="UniProtKB-SubCell"/>
</dbReference>
<dbReference type="Gene3D" id="1.10.287.130">
    <property type="match status" value="1"/>
</dbReference>
<keyword evidence="4" id="KW-1003">Cell membrane</keyword>
<dbReference type="PANTHER" id="PTHR42878:SF15">
    <property type="entry name" value="BACTERIOPHYTOCHROME"/>
    <property type="match status" value="1"/>
</dbReference>
<dbReference type="Pfam" id="PF02518">
    <property type="entry name" value="HATPase_c"/>
    <property type="match status" value="1"/>
</dbReference>
<dbReference type="PROSITE" id="PS50885">
    <property type="entry name" value="HAMP"/>
    <property type="match status" value="1"/>
</dbReference>
<dbReference type="SUPFAM" id="SSF55874">
    <property type="entry name" value="ATPase domain of HSP90 chaperone/DNA topoisomerase II/histidine kinase"/>
    <property type="match status" value="1"/>
</dbReference>
<dbReference type="SUPFAM" id="SSF55785">
    <property type="entry name" value="PYP-like sensor domain (PAS domain)"/>
    <property type="match status" value="1"/>
</dbReference>
<evidence type="ECO:0000259" key="12">
    <source>
        <dbReference type="PROSITE" id="PS50113"/>
    </source>
</evidence>
<keyword evidence="6" id="KW-0808">Transferase</keyword>
<organism evidence="14 15">
    <name type="scientific">Roseospira visakhapatnamensis</name>
    <dbReference type="NCBI Taxonomy" id="390880"/>
    <lineage>
        <taxon>Bacteria</taxon>
        <taxon>Pseudomonadati</taxon>
        <taxon>Pseudomonadota</taxon>
        <taxon>Alphaproteobacteria</taxon>
        <taxon>Rhodospirillales</taxon>
        <taxon>Rhodospirillaceae</taxon>
        <taxon>Roseospira</taxon>
    </lineage>
</organism>
<dbReference type="RefSeq" id="WP_184044451.1">
    <property type="nucleotide sequence ID" value="NZ_JACIGK010000012.1"/>
</dbReference>
<dbReference type="GO" id="GO:0000155">
    <property type="term" value="F:phosphorelay sensor kinase activity"/>
    <property type="evidence" value="ECO:0007669"/>
    <property type="project" value="InterPro"/>
</dbReference>
<dbReference type="GO" id="GO:0030295">
    <property type="term" value="F:protein kinase activator activity"/>
    <property type="evidence" value="ECO:0007669"/>
    <property type="project" value="TreeGrafter"/>
</dbReference>
<dbReference type="EC" id="2.7.13.3" evidence="3"/>
<dbReference type="Gene3D" id="3.30.450.20">
    <property type="entry name" value="PAS domain"/>
    <property type="match status" value="3"/>
</dbReference>
<evidence type="ECO:0000256" key="4">
    <source>
        <dbReference type="ARBA" id="ARBA00022475"/>
    </source>
</evidence>
<keyword evidence="9" id="KW-1133">Transmembrane helix</keyword>
<feature type="domain" description="HAMP" evidence="13">
    <location>
        <begin position="358"/>
        <end position="410"/>
    </location>
</feature>
<dbReference type="InterPro" id="IPR033479">
    <property type="entry name" value="dCache_1"/>
</dbReference>
<dbReference type="SUPFAM" id="SSF47384">
    <property type="entry name" value="Homodimeric domain of signal transducing histidine kinase"/>
    <property type="match status" value="1"/>
</dbReference>
<dbReference type="PANTHER" id="PTHR42878">
    <property type="entry name" value="TWO-COMPONENT HISTIDINE KINASE"/>
    <property type="match status" value="1"/>
</dbReference>
<dbReference type="EMBL" id="JACIGK010000012">
    <property type="protein sequence ID" value="MBB4266253.1"/>
    <property type="molecule type" value="Genomic_DNA"/>
</dbReference>
<evidence type="ECO:0000256" key="9">
    <source>
        <dbReference type="ARBA" id="ARBA00022989"/>
    </source>
</evidence>
<dbReference type="Gene3D" id="6.10.340.10">
    <property type="match status" value="1"/>
</dbReference>
<dbReference type="InterPro" id="IPR036890">
    <property type="entry name" value="HATPase_C_sf"/>
</dbReference>
<dbReference type="SMART" id="SM00304">
    <property type="entry name" value="HAMP"/>
    <property type="match status" value="1"/>
</dbReference>
<dbReference type="InterPro" id="IPR005467">
    <property type="entry name" value="His_kinase_dom"/>
</dbReference>